<keyword evidence="1" id="KW-1133">Transmembrane helix</keyword>
<gene>
    <name evidence="2" type="ORF">NP048_16160</name>
</gene>
<protein>
    <submittedName>
        <fullName evidence="2">Uncharacterized protein</fullName>
    </submittedName>
</protein>
<dbReference type="EMBL" id="CP101987">
    <property type="protein sequence ID" value="UUI71310.1"/>
    <property type="molecule type" value="Genomic_DNA"/>
</dbReference>
<feature type="transmembrane region" description="Helical" evidence="1">
    <location>
        <begin position="147"/>
        <end position="172"/>
    </location>
</feature>
<feature type="transmembrane region" description="Helical" evidence="1">
    <location>
        <begin position="27"/>
        <end position="48"/>
    </location>
</feature>
<keyword evidence="3" id="KW-1185">Reference proteome</keyword>
<keyword evidence="1" id="KW-0472">Membrane</keyword>
<evidence type="ECO:0000313" key="3">
    <source>
        <dbReference type="Proteomes" id="UP001316384"/>
    </source>
</evidence>
<proteinExistence type="predicted"/>
<reference evidence="2 3" key="1">
    <citation type="submission" date="2022-07" db="EMBL/GenBank/DDBJ databases">
        <title>Novel species in genus cellulomonas.</title>
        <authorList>
            <person name="Ye L."/>
        </authorList>
    </citation>
    <scope>NUCLEOTIDE SEQUENCE [LARGE SCALE GENOMIC DNA]</scope>
    <source>
        <strain evidence="3">zg-B89</strain>
    </source>
</reference>
<dbReference type="RefSeq" id="WP_227575400.1">
    <property type="nucleotide sequence ID" value="NZ_CP101987.1"/>
</dbReference>
<name>A0ABY5KNC6_9CELL</name>
<evidence type="ECO:0000256" key="1">
    <source>
        <dbReference type="SAM" id="Phobius"/>
    </source>
</evidence>
<dbReference type="Proteomes" id="UP001316384">
    <property type="component" value="Chromosome"/>
</dbReference>
<feature type="transmembrane region" description="Helical" evidence="1">
    <location>
        <begin position="179"/>
        <end position="201"/>
    </location>
</feature>
<accession>A0ABY5KNC6</accession>
<organism evidence="2 3">
    <name type="scientific">Cellulomonas xiejunii</name>
    <dbReference type="NCBI Taxonomy" id="2968083"/>
    <lineage>
        <taxon>Bacteria</taxon>
        <taxon>Bacillati</taxon>
        <taxon>Actinomycetota</taxon>
        <taxon>Actinomycetes</taxon>
        <taxon>Micrococcales</taxon>
        <taxon>Cellulomonadaceae</taxon>
        <taxon>Cellulomonas</taxon>
    </lineage>
</organism>
<feature type="transmembrane region" description="Helical" evidence="1">
    <location>
        <begin position="93"/>
        <end position="118"/>
    </location>
</feature>
<sequence length="245" mass="25239">MTTTDVTRPSPTLHTVKSLRRTVLRMAAWFWGLAVAGVALATLVVWLVDGEVDQLIAVLALQGGIWFPFSQAIAISGTYLVAHVAAGMTRRTFARAALVVAVVTGFGYAVALGLLVLAERALHLALGWGVRTATVGLPVGDPSVGDLLAALAALVVPFVLANVAGLLVGIVYQRLGGLWGTLTLPFTVGPLVLVLYVLPFVPFLGLPEGGPRIALGALVGGLLAAACAAVFATLARRTQLASTTG</sequence>
<feature type="transmembrane region" description="Helical" evidence="1">
    <location>
        <begin position="213"/>
        <end position="235"/>
    </location>
</feature>
<keyword evidence="1" id="KW-0812">Transmembrane</keyword>
<feature type="transmembrane region" description="Helical" evidence="1">
    <location>
        <begin position="54"/>
        <end position="81"/>
    </location>
</feature>
<evidence type="ECO:0000313" key="2">
    <source>
        <dbReference type="EMBL" id="UUI71310.1"/>
    </source>
</evidence>